<keyword evidence="4 5" id="KW-0472">Membrane</keyword>
<reference evidence="7" key="1">
    <citation type="submission" date="2009-10" db="EMBL/GenBank/DDBJ databases">
        <title>Diversity of trophic interactions inside an arsenic-rich microbial ecosystem.</title>
        <authorList>
            <person name="Bertin P.N."/>
            <person name="Heinrich-Salmeron A."/>
            <person name="Pelletier E."/>
            <person name="Goulhen-Chollet F."/>
            <person name="Arsene-Ploetze F."/>
            <person name="Gallien S."/>
            <person name="Calteau A."/>
            <person name="Vallenet D."/>
            <person name="Casiot C."/>
            <person name="Chane-Woon-Ming B."/>
            <person name="Giloteaux L."/>
            <person name="Barakat M."/>
            <person name="Bonnefoy V."/>
            <person name="Bruneel O."/>
            <person name="Chandler M."/>
            <person name="Cleiss J."/>
            <person name="Duran R."/>
            <person name="Elbaz-Poulichet F."/>
            <person name="Fonknechten N."/>
            <person name="Lauga B."/>
            <person name="Mornico D."/>
            <person name="Ortet P."/>
            <person name="Schaeffer C."/>
            <person name="Siguier P."/>
            <person name="Alexander Thil Smith A."/>
            <person name="Van Dorsselaer A."/>
            <person name="Weissenbach J."/>
            <person name="Medigue C."/>
            <person name="Le Paslier D."/>
        </authorList>
    </citation>
    <scope>NUCLEOTIDE SEQUENCE</scope>
</reference>
<proteinExistence type="predicted"/>
<evidence type="ECO:0000313" key="7">
    <source>
        <dbReference type="EMBL" id="CBI07565.1"/>
    </source>
</evidence>
<feature type="transmembrane region" description="Helical" evidence="5">
    <location>
        <begin position="80"/>
        <end position="105"/>
    </location>
</feature>
<feature type="transmembrane region" description="Helical" evidence="5">
    <location>
        <begin position="6"/>
        <end position="30"/>
    </location>
</feature>
<accession>E6QJZ8</accession>
<dbReference type="PANTHER" id="PTHR42770">
    <property type="entry name" value="AMINO ACID TRANSPORTER-RELATED"/>
    <property type="match status" value="1"/>
</dbReference>
<feature type="transmembrane region" description="Helical" evidence="5">
    <location>
        <begin position="145"/>
        <end position="164"/>
    </location>
</feature>
<name>E6QJZ8_9ZZZZ</name>
<dbReference type="InterPro" id="IPR050367">
    <property type="entry name" value="APC_superfamily"/>
</dbReference>
<dbReference type="PANTHER" id="PTHR42770:SF7">
    <property type="entry name" value="MEMBRANE PROTEIN"/>
    <property type="match status" value="1"/>
</dbReference>
<feature type="domain" description="Amino acid permease/ SLC12A" evidence="6">
    <location>
        <begin position="2"/>
        <end position="133"/>
    </location>
</feature>
<feature type="transmembrane region" description="Helical" evidence="5">
    <location>
        <begin position="117"/>
        <end position="139"/>
    </location>
</feature>
<dbReference type="AlphaFoldDB" id="E6QJZ8"/>
<evidence type="ECO:0000256" key="1">
    <source>
        <dbReference type="ARBA" id="ARBA00004141"/>
    </source>
</evidence>
<gene>
    <name evidence="7" type="ORF">CARN6_0916</name>
</gene>
<dbReference type="InterPro" id="IPR004841">
    <property type="entry name" value="AA-permease/SLC12A_dom"/>
</dbReference>
<comment type="caution">
    <text evidence="7">The sequence shown here is derived from an EMBL/GenBank/DDBJ whole genome shotgun (WGS) entry which is preliminary data.</text>
</comment>
<keyword evidence="2 5" id="KW-0812">Transmembrane</keyword>
<evidence type="ECO:0000256" key="3">
    <source>
        <dbReference type="ARBA" id="ARBA00022989"/>
    </source>
</evidence>
<dbReference type="GO" id="GO:0016020">
    <property type="term" value="C:membrane"/>
    <property type="evidence" value="ECO:0007669"/>
    <property type="project" value="UniProtKB-SubCell"/>
</dbReference>
<evidence type="ECO:0000256" key="5">
    <source>
        <dbReference type="SAM" id="Phobius"/>
    </source>
</evidence>
<dbReference type="EMBL" id="CABQ01000106">
    <property type="protein sequence ID" value="CBI07565.1"/>
    <property type="molecule type" value="Genomic_DNA"/>
</dbReference>
<comment type="subcellular location">
    <subcellularLocation>
        <location evidence="1">Membrane</location>
        <topology evidence="1">Multi-pass membrane protein</topology>
    </subcellularLocation>
</comment>
<dbReference type="Pfam" id="PF00324">
    <property type="entry name" value="AA_permease"/>
    <property type="match status" value="1"/>
</dbReference>
<organism evidence="7">
    <name type="scientific">mine drainage metagenome</name>
    <dbReference type="NCBI Taxonomy" id="410659"/>
    <lineage>
        <taxon>unclassified sequences</taxon>
        <taxon>metagenomes</taxon>
        <taxon>ecological metagenomes</taxon>
    </lineage>
</organism>
<protein>
    <recommendedName>
        <fullName evidence="6">Amino acid permease/ SLC12A domain-containing protein</fullName>
    </recommendedName>
</protein>
<evidence type="ECO:0000259" key="6">
    <source>
        <dbReference type="Pfam" id="PF00324"/>
    </source>
</evidence>
<dbReference type="GO" id="GO:0055085">
    <property type="term" value="P:transmembrane transport"/>
    <property type="evidence" value="ECO:0007669"/>
    <property type="project" value="InterPro"/>
</dbReference>
<dbReference type="Gene3D" id="1.20.1740.10">
    <property type="entry name" value="Amino acid/polyamine transporter I"/>
    <property type="match status" value="1"/>
</dbReference>
<evidence type="ECO:0000256" key="4">
    <source>
        <dbReference type="ARBA" id="ARBA00023136"/>
    </source>
</evidence>
<feature type="transmembrane region" description="Helical" evidence="5">
    <location>
        <begin position="51"/>
        <end position="74"/>
    </location>
</feature>
<sequence>MLGTAIDLGALVSMLACVIACATATSRVLLKMARGGLLPFALSRTHRRFGTPAIGIAISCGVMFAVSLGVSLSGGSGSDIYGWFGSISVFGFLTAYALVAVALPFAYRLAGKHSRTILIASALTVVMAIAALIGSIFPIPPAPAFWFPYMYLAYLATGMGWFLLRRQKNQKRASA</sequence>
<evidence type="ECO:0000256" key="2">
    <source>
        <dbReference type="ARBA" id="ARBA00022692"/>
    </source>
</evidence>
<keyword evidence="3 5" id="KW-1133">Transmembrane helix</keyword>